<dbReference type="AlphaFoldDB" id="A0A9J6FMF5"/>
<accession>A0A9J6FMF5</accession>
<dbReference type="EMBL" id="JABSTR010000002">
    <property type="protein sequence ID" value="KAH9364229.1"/>
    <property type="molecule type" value="Genomic_DNA"/>
</dbReference>
<reference evidence="2 3" key="1">
    <citation type="journal article" date="2020" name="Cell">
        <title>Large-Scale Comparative Analyses of Tick Genomes Elucidate Their Genetic Diversity and Vector Capacities.</title>
        <authorList>
            <consortium name="Tick Genome and Microbiome Consortium (TIGMIC)"/>
            <person name="Jia N."/>
            <person name="Wang J."/>
            <person name="Shi W."/>
            <person name="Du L."/>
            <person name="Sun Y."/>
            <person name="Zhan W."/>
            <person name="Jiang J.F."/>
            <person name="Wang Q."/>
            <person name="Zhang B."/>
            <person name="Ji P."/>
            <person name="Bell-Sakyi L."/>
            <person name="Cui X.M."/>
            <person name="Yuan T.T."/>
            <person name="Jiang B.G."/>
            <person name="Yang W.F."/>
            <person name="Lam T.T."/>
            <person name="Chang Q.C."/>
            <person name="Ding S.J."/>
            <person name="Wang X.J."/>
            <person name="Zhu J.G."/>
            <person name="Ruan X.D."/>
            <person name="Zhao L."/>
            <person name="Wei J.T."/>
            <person name="Ye R.Z."/>
            <person name="Que T.C."/>
            <person name="Du C.H."/>
            <person name="Zhou Y.H."/>
            <person name="Cheng J.X."/>
            <person name="Dai P.F."/>
            <person name="Guo W.B."/>
            <person name="Han X.H."/>
            <person name="Huang E.J."/>
            <person name="Li L.F."/>
            <person name="Wei W."/>
            <person name="Gao Y.C."/>
            <person name="Liu J.Z."/>
            <person name="Shao H.Z."/>
            <person name="Wang X."/>
            <person name="Wang C.C."/>
            <person name="Yang T.C."/>
            <person name="Huo Q.B."/>
            <person name="Li W."/>
            <person name="Chen H.Y."/>
            <person name="Chen S.E."/>
            <person name="Zhou L.G."/>
            <person name="Ni X.B."/>
            <person name="Tian J.H."/>
            <person name="Sheng Y."/>
            <person name="Liu T."/>
            <person name="Pan Y.S."/>
            <person name="Xia L.Y."/>
            <person name="Li J."/>
            <person name="Zhao F."/>
            <person name="Cao W.C."/>
        </authorList>
    </citation>
    <scope>NUCLEOTIDE SEQUENCE [LARGE SCALE GENOMIC DNA]</scope>
    <source>
        <strain evidence="2">HaeL-2018</strain>
    </source>
</reference>
<dbReference type="OrthoDB" id="7608935at2759"/>
<feature type="compositionally biased region" description="Basic and acidic residues" evidence="1">
    <location>
        <begin position="203"/>
        <end position="215"/>
    </location>
</feature>
<dbReference type="VEuPathDB" id="VectorBase:HLOH_048965"/>
<evidence type="ECO:0000313" key="3">
    <source>
        <dbReference type="Proteomes" id="UP000821853"/>
    </source>
</evidence>
<feature type="compositionally biased region" description="Polar residues" evidence="1">
    <location>
        <begin position="178"/>
        <end position="199"/>
    </location>
</feature>
<sequence>MNRVLVRHQLRVRLHKVAFSVTSDTIRKAFSQYGDVNELASDRWCVQYFESFESTTRIVPRVLHEGVSPDRLPHQLQLGPGTALVAVHGRAPMCLRCHRIRRECRVPRCTECHVFGHEQADCTRSLKGDNSELVMDEGETEGAAPEPTPSNAEAAAGVATTDKFESNRGGGRHRSENGDSTATASNKDGSENMDPQVQLNKRRHEEYPEAVDEKN</sequence>
<proteinExistence type="predicted"/>
<feature type="region of interest" description="Disordered" evidence="1">
    <location>
        <begin position="135"/>
        <end position="215"/>
    </location>
</feature>
<keyword evidence="3" id="KW-1185">Reference proteome</keyword>
<comment type="caution">
    <text evidence="2">The sequence shown here is derived from an EMBL/GenBank/DDBJ whole genome shotgun (WGS) entry which is preliminary data.</text>
</comment>
<dbReference type="OMA" id="HRIRREC"/>
<name>A0A9J6FMF5_HAELO</name>
<gene>
    <name evidence="2" type="ORF">HPB48_013482</name>
</gene>
<evidence type="ECO:0000256" key="1">
    <source>
        <dbReference type="SAM" id="MobiDB-lite"/>
    </source>
</evidence>
<evidence type="ECO:0000313" key="2">
    <source>
        <dbReference type="EMBL" id="KAH9364229.1"/>
    </source>
</evidence>
<dbReference type="Proteomes" id="UP000821853">
    <property type="component" value="Chromosome 10"/>
</dbReference>
<organism evidence="2 3">
    <name type="scientific">Haemaphysalis longicornis</name>
    <name type="common">Bush tick</name>
    <dbReference type="NCBI Taxonomy" id="44386"/>
    <lineage>
        <taxon>Eukaryota</taxon>
        <taxon>Metazoa</taxon>
        <taxon>Ecdysozoa</taxon>
        <taxon>Arthropoda</taxon>
        <taxon>Chelicerata</taxon>
        <taxon>Arachnida</taxon>
        <taxon>Acari</taxon>
        <taxon>Parasitiformes</taxon>
        <taxon>Ixodida</taxon>
        <taxon>Ixodoidea</taxon>
        <taxon>Ixodidae</taxon>
        <taxon>Haemaphysalinae</taxon>
        <taxon>Haemaphysalis</taxon>
    </lineage>
</organism>
<protein>
    <submittedName>
        <fullName evidence="2">Uncharacterized protein</fullName>
    </submittedName>
</protein>